<reference evidence="2" key="1">
    <citation type="submission" date="2022-11" db="EMBL/GenBank/DDBJ databases">
        <title>WGS of Natronobacillus azotifigens 24KS-1, an anaerobic diazotrophic haloalkaliphile from soda-rich habitats.</title>
        <authorList>
            <person name="Sorokin D.Y."/>
            <person name="Merkel A.Y."/>
        </authorList>
    </citation>
    <scope>NUCLEOTIDE SEQUENCE</scope>
    <source>
        <strain evidence="2">24KS-1</strain>
    </source>
</reference>
<feature type="binding site" evidence="1">
    <location>
        <position position="54"/>
    </location>
    <ligand>
        <name>substrate</name>
    </ligand>
</feature>
<protein>
    <submittedName>
        <fullName evidence="2">Histidine phosphatase family protein</fullName>
    </submittedName>
</protein>
<dbReference type="AlphaFoldDB" id="A0A9J6RCJ4"/>
<dbReference type="Gene3D" id="3.40.50.1240">
    <property type="entry name" value="Phosphoglycerate mutase-like"/>
    <property type="match status" value="1"/>
</dbReference>
<keyword evidence="3" id="KW-1185">Reference proteome</keyword>
<dbReference type="SUPFAM" id="SSF53254">
    <property type="entry name" value="Phosphoglycerate mutase-like"/>
    <property type="match status" value="1"/>
</dbReference>
<organism evidence="2 3">
    <name type="scientific">Natronobacillus azotifigens</name>
    <dbReference type="NCBI Taxonomy" id="472978"/>
    <lineage>
        <taxon>Bacteria</taxon>
        <taxon>Bacillati</taxon>
        <taxon>Bacillota</taxon>
        <taxon>Bacilli</taxon>
        <taxon>Bacillales</taxon>
        <taxon>Bacillaceae</taxon>
        <taxon>Natronobacillus</taxon>
    </lineage>
</organism>
<dbReference type="InterPro" id="IPR050275">
    <property type="entry name" value="PGM_Phosphatase"/>
</dbReference>
<dbReference type="CDD" id="cd07067">
    <property type="entry name" value="HP_PGM_like"/>
    <property type="match status" value="1"/>
</dbReference>
<dbReference type="EMBL" id="JAPRAT010000012">
    <property type="protein sequence ID" value="MCZ0703075.1"/>
    <property type="molecule type" value="Genomic_DNA"/>
</dbReference>
<dbReference type="InterPro" id="IPR029033">
    <property type="entry name" value="His_PPase_superfam"/>
</dbReference>
<name>A0A9J6RCJ4_9BACI</name>
<evidence type="ECO:0000313" key="3">
    <source>
        <dbReference type="Proteomes" id="UP001084197"/>
    </source>
</evidence>
<comment type="caution">
    <text evidence="2">The sequence shown here is derived from an EMBL/GenBank/DDBJ whole genome shotgun (WGS) entry which is preliminary data.</text>
</comment>
<dbReference type="Proteomes" id="UP001084197">
    <property type="component" value="Unassembled WGS sequence"/>
</dbReference>
<feature type="binding site" evidence="1">
    <location>
        <begin position="8"/>
        <end position="15"/>
    </location>
    <ligand>
        <name>substrate</name>
    </ligand>
</feature>
<gene>
    <name evidence="2" type="ORF">OWO01_07610</name>
</gene>
<evidence type="ECO:0000256" key="1">
    <source>
        <dbReference type="PIRSR" id="PIRSR613078-2"/>
    </source>
</evidence>
<proteinExistence type="predicted"/>
<dbReference type="Pfam" id="PF00300">
    <property type="entry name" value="His_Phos_1"/>
    <property type="match status" value="1"/>
</dbReference>
<evidence type="ECO:0000313" key="2">
    <source>
        <dbReference type="EMBL" id="MCZ0703075.1"/>
    </source>
</evidence>
<accession>A0A9J6RCJ4</accession>
<dbReference type="PANTHER" id="PTHR48100:SF59">
    <property type="entry name" value="ADENOSYLCOBALAMIN_ALPHA-RIBAZOLE PHOSPHATASE"/>
    <property type="match status" value="1"/>
</dbReference>
<dbReference type="GO" id="GO:0016791">
    <property type="term" value="F:phosphatase activity"/>
    <property type="evidence" value="ECO:0007669"/>
    <property type="project" value="TreeGrafter"/>
</dbReference>
<dbReference type="SMART" id="SM00855">
    <property type="entry name" value="PGAM"/>
    <property type="match status" value="1"/>
</dbReference>
<dbReference type="InterPro" id="IPR013078">
    <property type="entry name" value="His_Pase_superF_clade-1"/>
</dbReference>
<dbReference type="PANTHER" id="PTHR48100">
    <property type="entry name" value="BROAD-SPECIFICITY PHOSPHATASE YOR283W-RELATED"/>
    <property type="match status" value="1"/>
</dbReference>
<sequence length="190" mass="22011">MTIVYFVRHAESNVNNHDDLSRELTEKGKKDRKLVTKFLLEKRIDLVFSSPYKRAVDTVKDFADQEGYAIQKIDDFRERKVDAGWIDDFSSFAKQQWEDFNYKRSEGESLHEVQERNIAALHAILEDHGNKNIVIGSHGTALSTVINYYDGSFGFQDFEKIKTLMPWIVQFTFEGKQCTGIKSIDILNGY</sequence>
<dbReference type="GO" id="GO:0005737">
    <property type="term" value="C:cytoplasm"/>
    <property type="evidence" value="ECO:0007669"/>
    <property type="project" value="TreeGrafter"/>
</dbReference>
<dbReference type="RefSeq" id="WP_268779846.1">
    <property type="nucleotide sequence ID" value="NZ_JAPRAT010000012.1"/>
</dbReference>